<dbReference type="InterPro" id="IPR010695">
    <property type="entry name" value="FAIM1"/>
</dbReference>
<organism evidence="1 2">
    <name type="scientific">Syphacia muris</name>
    <dbReference type="NCBI Taxonomy" id="451379"/>
    <lineage>
        <taxon>Eukaryota</taxon>
        <taxon>Metazoa</taxon>
        <taxon>Ecdysozoa</taxon>
        <taxon>Nematoda</taxon>
        <taxon>Chromadorea</taxon>
        <taxon>Rhabditida</taxon>
        <taxon>Spirurina</taxon>
        <taxon>Oxyuridomorpha</taxon>
        <taxon>Oxyuroidea</taxon>
        <taxon>Oxyuridae</taxon>
        <taxon>Syphacia</taxon>
    </lineage>
</organism>
<dbReference type="Gene3D" id="2.40.128.180">
    <property type="match status" value="2"/>
</dbReference>
<accession>A0A0N5AI13</accession>
<dbReference type="Pfam" id="PF06905">
    <property type="entry name" value="FAIM1"/>
    <property type="match status" value="1"/>
</dbReference>
<reference evidence="2" key="1">
    <citation type="submission" date="2017-02" db="UniProtKB">
        <authorList>
            <consortium name="WormBaseParasite"/>
        </authorList>
    </citation>
    <scope>IDENTIFICATION</scope>
</reference>
<keyword evidence="1" id="KW-1185">Reference proteome</keyword>
<dbReference type="InterPro" id="IPR038513">
    <property type="entry name" value="FAIM1_dom_sf"/>
</dbReference>
<evidence type="ECO:0000313" key="1">
    <source>
        <dbReference type="Proteomes" id="UP000046393"/>
    </source>
</evidence>
<dbReference type="STRING" id="451379.A0A0N5AI13"/>
<dbReference type="WBParaSite" id="SMUV_0000403901-mRNA-1">
    <property type="protein sequence ID" value="SMUV_0000403901-mRNA-1"/>
    <property type="gene ID" value="SMUV_0000403901"/>
</dbReference>
<dbReference type="GO" id="GO:1902042">
    <property type="term" value="P:negative regulation of extrinsic apoptotic signaling pathway via death domain receptors"/>
    <property type="evidence" value="ECO:0007669"/>
    <property type="project" value="TreeGrafter"/>
</dbReference>
<dbReference type="PANTHER" id="PTHR13088">
    <property type="entry name" value="FAS APOPTOTIC INHIBITORY MOLECULE FAIM"/>
    <property type="match status" value="1"/>
</dbReference>
<evidence type="ECO:0000313" key="2">
    <source>
        <dbReference type="WBParaSite" id="SMUV_0000403901-mRNA-1"/>
    </source>
</evidence>
<dbReference type="Proteomes" id="UP000046393">
    <property type="component" value="Unplaced"/>
</dbReference>
<name>A0A0N5AI13_9BILA</name>
<dbReference type="PANTHER" id="PTHR13088:SF3">
    <property type="entry name" value="FAS APOPTOTIC INHIBITORY MOLECULE 1"/>
    <property type="match status" value="1"/>
</dbReference>
<proteinExistence type="predicted"/>
<dbReference type="FunFam" id="2.40.128.180:FF:000001">
    <property type="entry name" value="Fas apoptotic inhibitory molecule 1"/>
    <property type="match status" value="1"/>
</dbReference>
<protein>
    <submittedName>
        <fullName evidence="2">Fas apoptotic inhibitory molecule 1</fullName>
    </submittedName>
</protein>
<dbReference type="AlphaFoldDB" id="A0A0N5AI13"/>
<sequence length="182" mass="20743">MSANSEDLVARWTIPLHNKIHEVEFEHGTTTGKRVVRVDGKEVIRKEWMFKLVGRETFSIGDIKCSINAEAQGPFSYMYTLEVLGKSYDKFIEDQERQLKVWYLNVKGQQHRVCLDKKAMDIWVDGSKVDTAGEFVDGGTETHFEIDNVACCIKTSSSGRRSTGVIYKLFLDDKEIQPVQSS</sequence>